<comment type="caution">
    <text evidence="5">The sequence shown here is derived from an EMBL/GenBank/DDBJ whole genome shotgun (WGS) entry which is preliminary data.</text>
</comment>
<evidence type="ECO:0000256" key="3">
    <source>
        <dbReference type="ARBA" id="ARBA00023315"/>
    </source>
</evidence>
<dbReference type="GO" id="GO:0003841">
    <property type="term" value="F:1-acylglycerol-3-phosphate O-acyltransferase activity"/>
    <property type="evidence" value="ECO:0007669"/>
    <property type="project" value="TreeGrafter"/>
</dbReference>
<sequence length="228" mass="25644">MNDIEVALAVAVPVVSVVWLSFRAISICERANEADWGGPWLNRLDGLIRIYCRRFHRLASKPLVLPARGGVLLASNHVSGLDPLLLIAASRRPLRFMIAREEYEPWWFKWLFRAIGCIPVDRSRDPRKALYAARRAIDAGEVVALFPHGKIHLDHLPPVPLRRGIVLLAQMTGAPIVPVRIDGVRGEGQTIPSLWMRSRARLDVRDLLHCEGRTPAQCLEQLSRALQP</sequence>
<dbReference type="InterPro" id="IPR002123">
    <property type="entry name" value="Plipid/glycerol_acylTrfase"/>
</dbReference>
<evidence type="ECO:0000256" key="2">
    <source>
        <dbReference type="ARBA" id="ARBA00022679"/>
    </source>
</evidence>
<keyword evidence="3" id="KW-0012">Acyltransferase</keyword>
<dbReference type="CDD" id="cd07989">
    <property type="entry name" value="LPLAT_AGPAT-like"/>
    <property type="match status" value="1"/>
</dbReference>
<accession>A0A1F6V8K1</accession>
<dbReference type="SMART" id="SM00563">
    <property type="entry name" value="PlsC"/>
    <property type="match status" value="1"/>
</dbReference>
<evidence type="ECO:0000313" key="5">
    <source>
        <dbReference type="EMBL" id="OGI65955.1"/>
    </source>
</evidence>
<keyword evidence="2" id="KW-0808">Transferase</keyword>
<feature type="domain" description="Phospholipid/glycerol acyltransferase" evidence="4">
    <location>
        <begin position="71"/>
        <end position="184"/>
    </location>
</feature>
<evidence type="ECO:0000313" key="6">
    <source>
        <dbReference type="Proteomes" id="UP000179076"/>
    </source>
</evidence>
<dbReference type="AlphaFoldDB" id="A0A1F6V8K1"/>
<dbReference type="Pfam" id="PF01553">
    <property type="entry name" value="Acyltransferase"/>
    <property type="match status" value="1"/>
</dbReference>
<reference evidence="5 6" key="1">
    <citation type="journal article" date="2016" name="Nat. Commun.">
        <title>Thousands of microbial genomes shed light on interconnected biogeochemical processes in an aquifer system.</title>
        <authorList>
            <person name="Anantharaman K."/>
            <person name="Brown C.T."/>
            <person name="Hug L.A."/>
            <person name="Sharon I."/>
            <person name="Castelle C.J."/>
            <person name="Probst A.J."/>
            <person name="Thomas B.C."/>
            <person name="Singh A."/>
            <person name="Wilkins M.J."/>
            <person name="Karaoz U."/>
            <person name="Brodie E.L."/>
            <person name="Williams K.H."/>
            <person name="Hubbard S.S."/>
            <person name="Banfield J.F."/>
        </authorList>
    </citation>
    <scope>NUCLEOTIDE SEQUENCE [LARGE SCALE GENOMIC DNA]</scope>
</reference>
<dbReference type="Proteomes" id="UP000179076">
    <property type="component" value="Unassembled WGS sequence"/>
</dbReference>
<comment type="pathway">
    <text evidence="1">Lipid metabolism.</text>
</comment>
<dbReference type="PANTHER" id="PTHR10434">
    <property type="entry name" value="1-ACYL-SN-GLYCEROL-3-PHOSPHATE ACYLTRANSFERASE"/>
    <property type="match status" value="1"/>
</dbReference>
<evidence type="ECO:0000259" key="4">
    <source>
        <dbReference type="SMART" id="SM00563"/>
    </source>
</evidence>
<evidence type="ECO:0000256" key="1">
    <source>
        <dbReference type="ARBA" id="ARBA00005189"/>
    </source>
</evidence>
<gene>
    <name evidence="5" type="ORF">A2W18_00135</name>
</gene>
<dbReference type="PANTHER" id="PTHR10434:SF11">
    <property type="entry name" value="1-ACYL-SN-GLYCEROL-3-PHOSPHATE ACYLTRANSFERASE"/>
    <property type="match status" value="1"/>
</dbReference>
<name>A0A1F6V8K1_9PROT</name>
<proteinExistence type="predicted"/>
<dbReference type="EMBL" id="MFSP01000099">
    <property type="protein sequence ID" value="OGI65955.1"/>
    <property type="molecule type" value="Genomic_DNA"/>
</dbReference>
<protein>
    <recommendedName>
        <fullName evidence="4">Phospholipid/glycerol acyltransferase domain-containing protein</fullName>
    </recommendedName>
</protein>
<organism evidence="5 6">
    <name type="scientific">Candidatus Muproteobacteria bacterium RBG_16_60_9</name>
    <dbReference type="NCBI Taxonomy" id="1817755"/>
    <lineage>
        <taxon>Bacteria</taxon>
        <taxon>Pseudomonadati</taxon>
        <taxon>Pseudomonadota</taxon>
        <taxon>Candidatus Muproteobacteria</taxon>
    </lineage>
</organism>
<dbReference type="GO" id="GO:0006654">
    <property type="term" value="P:phosphatidic acid biosynthetic process"/>
    <property type="evidence" value="ECO:0007669"/>
    <property type="project" value="TreeGrafter"/>
</dbReference>
<dbReference type="SUPFAM" id="SSF69593">
    <property type="entry name" value="Glycerol-3-phosphate (1)-acyltransferase"/>
    <property type="match status" value="1"/>
</dbReference>